<name>A0A6J4T827_9ACTN</name>
<reference evidence="2" key="1">
    <citation type="submission" date="2020-02" db="EMBL/GenBank/DDBJ databases">
        <authorList>
            <person name="Meier V. D."/>
        </authorList>
    </citation>
    <scope>NUCLEOTIDE SEQUENCE</scope>
    <source>
        <strain evidence="2">AVDCRST_MAG30</strain>
    </source>
</reference>
<evidence type="ECO:0000313" key="2">
    <source>
        <dbReference type="EMBL" id="CAA9516317.1"/>
    </source>
</evidence>
<organism evidence="2">
    <name type="scientific">uncultured Solirubrobacteraceae bacterium</name>
    <dbReference type="NCBI Taxonomy" id="1162706"/>
    <lineage>
        <taxon>Bacteria</taxon>
        <taxon>Bacillati</taxon>
        <taxon>Actinomycetota</taxon>
        <taxon>Thermoleophilia</taxon>
        <taxon>Solirubrobacterales</taxon>
        <taxon>Solirubrobacteraceae</taxon>
        <taxon>environmental samples</taxon>
    </lineage>
</organism>
<feature type="compositionally biased region" description="Basic and acidic residues" evidence="1">
    <location>
        <begin position="1"/>
        <end position="11"/>
    </location>
</feature>
<feature type="non-terminal residue" evidence="2">
    <location>
        <position position="91"/>
    </location>
</feature>
<feature type="non-terminal residue" evidence="2">
    <location>
        <position position="1"/>
    </location>
</feature>
<feature type="compositionally biased region" description="Basic residues" evidence="1">
    <location>
        <begin position="73"/>
        <end position="91"/>
    </location>
</feature>
<protein>
    <submittedName>
        <fullName evidence="2">Uncharacterized protein</fullName>
    </submittedName>
</protein>
<proteinExistence type="predicted"/>
<gene>
    <name evidence="2" type="ORF">AVDCRST_MAG30-2781</name>
</gene>
<accession>A0A6J4T827</accession>
<dbReference type="EMBL" id="CADCVS010000360">
    <property type="protein sequence ID" value="CAA9516317.1"/>
    <property type="molecule type" value="Genomic_DNA"/>
</dbReference>
<dbReference type="AlphaFoldDB" id="A0A6J4T827"/>
<sequence>AQSPAADERRPRQGPPPQPLPVQLGRRRARPAGDLHAPARARRGRVGGGPHAPRRRRGSAAGDAGPRRDGLLRHRAQGAHVRHLAGRPRGL</sequence>
<evidence type="ECO:0000256" key="1">
    <source>
        <dbReference type="SAM" id="MobiDB-lite"/>
    </source>
</evidence>
<feature type="region of interest" description="Disordered" evidence="1">
    <location>
        <begin position="1"/>
        <end position="91"/>
    </location>
</feature>